<name>A0A6J5PAF9_9CAUD</name>
<gene>
    <name evidence="2" type="ORF">UFOVP816_42</name>
</gene>
<proteinExistence type="predicted"/>
<sequence>MSLQSLEALLSLYLPTWNTSNEPNEGNIRQFLDNLYSKFQPIEQSRWNQSNIDTLFYAGAQNFVNRYFNFSPTTSYQQFYFNIIQQPINMISGFERQHRKSFMYQAIEGSDNQTTDQYTKLVTEIANTSISAVHEQKSKAKELAAVSGLVLLQPYLDFTSGDQAQGDIKIKIWEYNSFLVDPYARDPGFADAQFIWTQEYISKKEAEERFPDKLTRIAPMSASPQRYGSFYFLPENYNMARNDLLVLSYVWYKWKRKKKRLYSRSRNQFFDYAGDDGHLEQLLYSIPDMEEVTVEVPTWKVAVVLNDILMFQGDNPLGFDECPFVPYYWNYEPHQTYYDLRVRSLVRSMRDPQFLMNYKIITNNDIAAATINAGWKRKVGAVANEDNLKKSGQGWDVIINPDFEMTDVEKIIPSAVPESDLALAEQMRTLMYECSGINLENWSGQQDKQIAALTVLMKQAANLMVFQKYFDQWDYSDRLLGNLLIQIPLHNWNAAKIKLLINEEPSPFFYSRVFSRYHVAVEEADLTPTQQNLQAQQMLEINERFGREVFPPSMIIPKLNITGKSEIIPYLQQQEQQAAAAQQDMQTIQHAFEEAKLKDLLTRAASNLATARERHGRAEADIGLFEERLSEITQNRAMATKAKMEALEKLVDVIAKFGEIETMLKLNQIESFDNEQIADEDMEKFDARETAMANEFRTSILGNNEQQPRQ</sequence>
<evidence type="ECO:0008006" key="3">
    <source>
        <dbReference type="Google" id="ProtNLM"/>
    </source>
</evidence>
<dbReference type="Pfam" id="PF16510">
    <property type="entry name" value="P22_portal"/>
    <property type="match status" value="1"/>
</dbReference>
<accession>A0A6J5PAF9</accession>
<evidence type="ECO:0000313" key="2">
    <source>
        <dbReference type="EMBL" id="CAB4164524.1"/>
    </source>
</evidence>
<feature type="coiled-coil region" evidence="1">
    <location>
        <begin position="571"/>
        <end position="598"/>
    </location>
</feature>
<organism evidence="2">
    <name type="scientific">uncultured Caudovirales phage</name>
    <dbReference type="NCBI Taxonomy" id="2100421"/>
    <lineage>
        <taxon>Viruses</taxon>
        <taxon>Duplodnaviria</taxon>
        <taxon>Heunggongvirae</taxon>
        <taxon>Uroviricota</taxon>
        <taxon>Caudoviricetes</taxon>
        <taxon>Peduoviridae</taxon>
        <taxon>Maltschvirus</taxon>
        <taxon>Maltschvirus maltsch</taxon>
    </lineage>
</organism>
<dbReference type="InterPro" id="IPR032427">
    <property type="entry name" value="P22_portal"/>
</dbReference>
<dbReference type="EMBL" id="LR796759">
    <property type="protein sequence ID" value="CAB4164524.1"/>
    <property type="molecule type" value="Genomic_DNA"/>
</dbReference>
<reference evidence="2" key="1">
    <citation type="submission" date="2020-04" db="EMBL/GenBank/DDBJ databases">
        <authorList>
            <person name="Chiriac C."/>
            <person name="Salcher M."/>
            <person name="Ghai R."/>
            <person name="Kavagutti S V."/>
        </authorList>
    </citation>
    <scope>NUCLEOTIDE SEQUENCE</scope>
</reference>
<keyword evidence="1" id="KW-0175">Coiled coil</keyword>
<protein>
    <recommendedName>
        <fullName evidence="3">Phage P22-like portal protein</fullName>
    </recommendedName>
</protein>
<evidence type="ECO:0000256" key="1">
    <source>
        <dbReference type="SAM" id="Coils"/>
    </source>
</evidence>